<comment type="caution">
    <text evidence="1">The sequence shown here is derived from an EMBL/GenBank/DDBJ whole genome shotgun (WGS) entry which is preliminary data.</text>
</comment>
<evidence type="ECO:0000313" key="1">
    <source>
        <dbReference type="EMBL" id="KAJ8621402.1"/>
    </source>
</evidence>
<name>A0ACC2KJQ9_PERAE</name>
<gene>
    <name evidence="1" type="ORF">MRB53_029931</name>
</gene>
<dbReference type="Proteomes" id="UP001234297">
    <property type="component" value="Chromosome 9"/>
</dbReference>
<proteinExistence type="predicted"/>
<keyword evidence="2" id="KW-1185">Reference proteome</keyword>
<evidence type="ECO:0000313" key="2">
    <source>
        <dbReference type="Proteomes" id="UP001234297"/>
    </source>
</evidence>
<reference evidence="1 2" key="1">
    <citation type="journal article" date="2022" name="Hortic Res">
        <title>A haplotype resolved chromosomal level avocado genome allows analysis of novel avocado genes.</title>
        <authorList>
            <person name="Nath O."/>
            <person name="Fletcher S.J."/>
            <person name="Hayward A."/>
            <person name="Shaw L.M."/>
            <person name="Masouleh A.K."/>
            <person name="Furtado A."/>
            <person name="Henry R.J."/>
            <person name="Mitter N."/>
        </authorList>
    </citation>
    <scope>NUCLEOTIDE SEQUENCE [LARGE SCALE GENOMIC DNA]</scope>
    <source>
        <strain evidence="2">cv. Hass</strain>
    </source>
</reference>
<organism evidence="1 2">
    <name type="scientific">Persea americana</name>
    <name type="common">Avocado</name>
    <dbReference type="NCBI Taxonomy" id="3435"/>
    <lineage>
        <taxon>Eukaryota</taxon>
        <taxon>Viridiplantae</taxon>
        <taxon>Streptophyta</taxon>
        <taxon>Embryophyta</taxon>
        <taxon>Tracheophyta</taxon>
        <taxon>Spermatophyta</taxon>
        <taxon>Magnoliopsida</taxon>
        <taxon>Magnoliidae</taxon>
        <taxon>Laurales</taxon>
        <taxon>Lauraceae</taxon>
        <taxon>Persea</taxon>
    </lineage>
</organism>
<dbReference type="EMBL" id="CM056817">
    <property type="protein sequence ID" value="KAJ8621402.1"/>
    <property type="molecule type" value="Genomic_DNA"/>
</dbReference>
<sequence length="568" mass="63809">MSTCIDGEGSDGSCMHHHNLIIPSPALTDKTKRSKNPFTPHNRFSRSSSPFQFFLLDLWSAEVILSFEKQAAAFGFRSELYLRGVAVMGSKALIKWSKNITASQVEQLIRAEKDIQKAILIFNSATAEYANGFKHDLNTFGLIISRLADANQFRLAEQFLNRMKEDKCNFSEDIFLSICRAYGKVHKPLDALRVFQKMKEFQCEPTQKSYITVFAILVGENQLKLAHRFYHHMKEKGIPHSVASLNILIKAFCKSSGTLEVAFRVFKQMPEYGCIPDSYTYGTLISGLCKLGKISEAKELFKEMSAKGCSPTVITYSSLIHGLCLSNGLDEAMDLLAEMRTDGIEPNVVTYSSLMDGLCKGGRSSQAMDLLDKMVSEHHSPNRITYSTLIDGLCREEKIWEALEILDRMKLQGCKPDAGLYSKVINGLCGNHKFQEAANLLDEMILCGISPNRVTRSVHVKMHNIVVQGLCTDNFLDRAFLMYLRMRSQGISTDPETFRLLVFCFCKKGDIFKAARIVNEMVHEGCVPDEGIWSTIVGGFWGRRKAREAAESIQNELLSELIMPKAES</sequence>
<protein>
    <submittedName>
        <fullName evidence="1">Uncharacterized protein</fullName>
    </submittedName>
</protein>
<accession>A0ACC2KJQ9</accession>